<evidence type="ECO:0000313" key="5">
    <source>
        <dbReference type="Proteomes" id="UP000594638"/>
    </source>
</evidence>
<organism evidence="4 5">
    <name type="scientific">Olea europaea subsp. europaea</name>
    <dbReference type="NCBI Taxonomy" id="158383"/>
    <lineage>
        <taxon>Eukaryota</taxon>
        <taxon>Viridiplantae</taxon>
        <taxon>Streptophyta</taxon>
        <taxon>Embryophyta</taxon>
        <taxon>Tracheophyta</taxon>
        <taxon>Spermatophyta</taxon>
        <taxon>Magnoliopsida</taxon>
        <taxon>eudicotyledons</taxon>
        <taxon>Gunneridae</taxon>
        <taxon>Pentapetalae</taxon>
        <taxon>asterids</taxon>
        <taxon>lamiids</taxon>
        <taxon>Lamiales</taxon>
        <taxon>Oleaceae</taxon>
        <taxon>Oleeae</taxon>
        <taxon>Olea</taxon>
    </lineage>
</organism>
<gene>
    <name evidence="4" type="ORF">OLEA9_A117429</name>
</gene>
<dbReference type="Gene3D" id="3.80.10.10">
    <property type="entry name" value="Ribonuclease Inhibitor"/>
    <property type="match status" value="1"/>
</dbReference>
<reference evidence="4 5" key="1">
    <citation type="submission" date="2019-12" db="EMBL/GenBank/DDBJ databases">
        <authorList>
            <person name="Alioto T."/>
            <person name="Alioto T."/>
            <person name="Gomez Garrido J."/>
        </authorList>
    </citation>
    <scope>NUCLEOTIDE SEQUENCE [LARGE SCALE GENOMIC DNA]</scope>
</reference>
<feature type="chain" id="PRO_5035819330" description="Leucine-rich repeat-containing N-terminal plant-type domain-containing protein" evidence="3">
    <location>
        <begin position="26"/>
        <end position="294"/>
    </location>
</feature>
<comment type="caution">
    <text evidence="4">The sequence shown here is derived from an EMBL/GenBank/DDBJ whole genome shotgun (WGS) entry which is preliminary data.</text>
</comment>
<dbReference type="Pfam" id="PF00560">
    <property type="entry name" value="LRR_1"/>
    <property type="match status" value="1"/>
</dbReference>
<dbReference type="Gramene" id="OE9A117429T1">
    <property type="protein sequence ID" value="OE9A117429C1"/>
    <property type="gene ID" value="OE9A117429"/>
</dbReference>
<feature type="signal peptide" evidence="3">
    <location>
        <begin position="1"/>
        <end position="25"/>
    </location>
</feature>
<protein>
    <recommendedName>
        <fullName evidence="6">Leucine-rich repeat-containing N-terminal plant-type domain-containing protein</fullName>
    </recommendedName>
</protein>
<feature type="region of interest" description="Disordered" evidence="1">
    <location>
        <begin position="185"/>
        <end position="213"/>
    </location>
</feature>
<evidence type="ECO:0000256" key="1">
    <source>
        <dbReference type="SAM" id="MobiDB-lite"/>
    </source>
</evidence>
<dbReference type="PANTHER" id="PTHR45631">
    <property type="entry name" value="OS07G0107800 PROTEIN-RELATED"/>
    <property type="match status" value="1"/>
</dbReference>
<proteinExistence type="predicted"/>
<dbReference type="InterPro" id="IPR032675">
    <property type="entry name" value="LRR_dom_sf"/>
</dbReference>
<dbReference type="SUPFAM" id="SSF52058">
    <property type="entry name" value="L domain-like"/>
    <property type="match status" value="1"/>
</dbReference>
<evidence type="ECO:0000313" key="4">
    <source>
        <dbReference type="EMBL" id="CAA2971945.1"/>
    </source>
</evidence>
<feature type="region of interest" description="Disordered" evidence="1">
    <location>
        <begin position="258"/>
        <end position="294"/>
    </location>
</feature>
<dbReference type="PANTHER" id="PTHR45631:SF44">
    <property type="entry name" value="CARBOHYDRATE-BINDING PROTEIN OF THE ER PROTEIN"/>
    <property type="match status" value="1"/>
</dbReference>
<keyword evidence="3" id="KW-0732">Signal</keyword>
<accession>A0A8S0R0T9</accession>
<keyword evidence="2" id="KW-1133">Transmembrane helix</keyword>
<sequence>MASYLISLVFVFVFAFAFSLLLVSSEYGGPSERVPVRSSQPSFNPTKKAFSLATRTTNPSDVVGVFALWSLSPLTLEWQDDPCLPPQLSWIECNTDTITRITALYLGGKSLSGFLPDISYMDDLVTIDLHQNMIFGAIPSYLGTLPKLKELYLANNLFSGSIPDSVACNKNLKLSLTGNPLSTTSNKCLTSDPESPATRTNTDPVTVEYPSTNKRKKSKKLPIILGSGGSVVGVFWIIVGIFAIFRHKAKAAAAMAAASAPGHDGAPNDPNLKPNPIMSPSEETPINPRARDSP</sequence>
<dbReference type="OrthoDB" id="909119at2759"/>
<keyword evidence="5" id="KW-1185">Reference proteome</keyword>
<dbReference type="AlphaFoldDB" id="A0A8S0R0T9"/>
<evidence type="ECO:0008006" key="6">
    <source>
        <dbReference type="Google" id="ProtNLM"/>
    </source>
</evidence>
<dbReference type="InterPro" id="IPR001611">
    <property type="entry name" value="Leu-rich_rpt"/>
</dbReference>
<feature type="transmembrane region" description="Helical" evidence="2">
    <location>
        <begin position="223"/>
        <end position="245"/>
    </location>
</feature>
<dbReference type="Proteomes" id="UP000594638">
    <property type="component" value="Unassembled WGS sequence"/>
</dbReference>
<name>A0A8S0R0T9_OLEEU</name>
<dbReference type="EMBL" id="CACTIH010002031">
    <property type="protein sequence ID" value="CAA2971945.1"/>
    <property type="molecule type" value="Genomic_DNA"/>
</dbReference>
<feature type="compositionally biased region" description="Polar residues" evidence="1">
    <location>
        <begin position="185"/>
        <end position="212"/>
    </location>
</feature>
<evidence type="ECO:0000256" key="2">
    <source>
        <dbReference type="SAM" id="Phobius"/>
    </source>
</evidence>
<keyword evidence="2" id="KW-0812">Transmembrane</keyword>
<keyword evidence="2" id="KW-0472">Membrane</keyword>
<evidence type="ECO:0000256" key="3">
    <source>
        <dbReference type="SAM" id="SignalP"/>
    </source>
</evidence>